<sequence>MVDGVGRTSRFYQIQPRKRPKRKSLRSSMPIREFCRLWSLSCDANVPDVPTHIRLNYVLKLESSRPNQTTRQPLRTFLRRWESQ</sequence>
<reference evidence="2" key="1">
    <citation type="submission" date="2023-03" db="EMBL/GenBank/DDBJ databases">
        <authorList>
            <person name="Steffen K."/>
            <person name="Cardenas P."/>
        </authorList>
    </citation>
    <scope>NUCLEOTIDE SEQUENCE</scope>
</reference>
<name>A0AA35SU58_GEOBA</name>
<feature type="compositionally biased region" description="Basic residues" evidence="1">
    <location>
        <begin position="16"/>
        <end position="25"/>
    </location>
</feature>
<evidence type="ECO:0000313" key="3">
    <source>
        <dbReference type="Proteomes" id="UP001174909"/>
    </source>
</evidence>
<dbReference type="AlphaFoldDB" id="A0AA35SU58"/>
<evidence type="ECO:0000256" key="1">
    <source>
        <dbReference type="SAM" id="MobiDB-lite"/>
    </source>
</evidence>
<feature type="region of interest" description="Disordered" evidence="1">
    <location>
        <begin position="64"/>
        <end position="84"/>
    </location>
</feature>
<feature type="compositionally biased region" description="Polar residues" evidence="1">
    <location>
        <begin position="64"/>
        <end position="73"/>
    </location>
</feature>
<gene>
    <name evidence="2" type="ORF">GBAR_LOCUS19872</name>
</gene>
<feature type="region of interest" description="Disordered" evidence="1">
    <location>
        <begin position="1"/>
        <end position="25"/>
    </location>
</feature>
<keyword evidence="3" id="KW-1185">Reference proteome</keyword>
<accession>A0AA35SU58</accession>
<comment type="caution">
    <text evidence="2">The sequence shown here is derived from an EMBL/GenBank/DDBJ whole genome shotgun (WGS) entry which is preliminary data.</text>
</comment>
<organism evidence="2 3">
    <name type="scientific">Geodia barretti</name>
    <name type="common">Barrett's horny sponge</name>
    <dbReference type="NCBI Taxonomy" id="519541"/>
    <lineage>
        <taxon>Eukaryota</taxon>
        <taxon>Metazoa</taxon>
        <taxon>Porifera</taxon>
        <taxon>Demospongiae</taxon>
        <taxon>Heteroscleromorpha</taxon>
        <taxon>Tetractinellida</taxon>
        <taxon>Astrophorina</taxon>
        <taxon>Geodiidae</taxon>
        <taxon>Geodia</taxon>
    </lineage>
</organism>
<dbReference type="Proteomes" id="UP001174909">
    <property type="component" value="Unassembled WGS sequence"/>
</dbReference>
<protein>
    <submittedName>
        <fullName evidence="2">Uncharacterized protein</fullName>
    </submittedName>
</protein>
<dbReference type="EMBL" id="CASHTH010002800">
    <property type="protein sequence ID" value="CAI8035402.1"/>
    <property type="molecule type" value="Genomic_DNA"/>
</dbReference>
<evidence type="ECO:0000313" key="2">
    <source>
        <dbReference type="EMBL" id="CAI8035402.1"/>
    </source>
</evidence>
<proteinExistence type="predicted"/>